<dbReference type="PANTHER" id="PTHR43773:SF1">
    <property type="entry name" value="MAGNESIUM TRANSPORTER MGTE"/>
    <property type="match status" value="1"/>
</dbReference>
<evidence type="ECO:0000256" key="4">
    <source>
        <dbReference type="ARBA" id="ARBA00022692"/>
    </source>
</evidence>
<feature type="domain" description="CBS" evidence="10">
    <location>
        <begin position="218"/>
        <end position="274"/>
    </location>
</feature>
<dbReference type="NCBIfam" id="TIGR00400">
    <property type="entry name" value="mgtE"/>
    <property type="match status" value="1"/>
</dbReference>
<accession>A0A133NE39</accession>
<comment type="similarity">
    <text evidence="2 9">Belongs to the SLC41A transporter family.</text>
</comment>
<dbReference type="AlphaFoldDB" id="A0A133NE39"/>
<feature type="transmembrane region" description="Helical" evidence="9">
    <location>
        <begin position="302"/>
        <end position="319"/>
    </location>
</feature>
<evidence type="ECO:0000256" key="9">
    <source>
        <dbReference type="RuleBase" id="RU362011"/>
    </source>
</evidence>
<dbReference type="EMBL" id="LRPX01000041">
    <property type="protein sequence ID" value="KXA14527.1"/>
    <property type="molecule type" value="Genomic_DNA"/>
</dbReference>
<dbReference type="GO" id="GO:0046872">
    <property type="term" value="F:metal ion binding"/>
    <property type="evidence" value="ECO:0007669"/>
    <property type="project" value="UniProtKB-KW"/>
</dbReference>
<keyword evidence="4 9" id="KW-0812">Transmembrane</keyword>
<dbReference type="SUPFAM" id="SSF158791">
    <property type="entry name" value="MgtE N-terminal domain-like"/>
    <property type="match status" value="1"/>
</dbReference>
<dbReference type="InterPro" id="IPR006668">
    <property type="entry name" value="Mg_transptr_MgtE_intracell_dom"/>
</dbReference>
<evidence type="ECO:0000256" key="2">
    <source>
        <dbReference type="ARBA" id="ARBA00009749"/>
    </source>
</evidence>
<evidence type="ECO:0000256" key="5">
    <source>
        <dbReference type="ARBA" id="ARBA00022842"/>
    </source>
</evidence>
<dbReference type="Gene3D" id="3.10.580.10">
    <property type="entry name" value="CBS-domain"/>
    <property type="match status" value="1"/>
</dbReference>
<evidence type="ECO:0000256" key="1">
    <source>
        <dbReference type="ARBA" id="ARBA00004141"/>
    </source>
</evidence>
<name>A0A133NE39_9FUSO</name>
<dbReference type="CDD" id="cd04606">
    <property type="entry name" value="CBS_pair_Mg_transporter"/>
    <property type="match status" value="1"/>
</dbReference>
<dbReference type="SUPFAM" id="SSF54631">
    <property type="entry name" value="CBS-domain pair"/>
    <property type="match status" value="1"/>
</dbReference>
<dbReference type="Gene3D" id="1.25.60.10">
    <property type="entry name" value="MgtE N-terminal domain-like"/>
    <property type="match status" value="1"/>
</dbReference>
<comment type="caution">
    <text evidence="9">Lacks conserved residue(s) required for the propagation of feature annotation.</text>
</comment>
<comment type="function">
    <text evidence="9">Acts as a magnesium transporter.</text>
</comment>
<gene>
    <name evidence="11" type="ORF">HMPREF3206_00950</name>
</gene>
<comment type="subunit">
    <text evidence="9">Homodimer.</text>
</comment>
<evidence type="ECO:0000256" key="8">
    <source>
        <dbReference type="PROSITE-ProRule" id="PRU00703"/>
    </source>
</evidence>
<keyword evidence="5 9" id="KW-0460">Magnesium</keyword>
<keyword evidence="9" id="KW-0479">Metal-binding</keyword>
<comment type="subcellular location">
    <subcellularLocation>
        <location evidence="9">Cell membrane</location>
        <topology evidence="9">Multi-pass membrane protein</topology>
    </subcellularLocation>
    <subcellularLocation>
        <location evidence="1">Membrane</location>
        <topology evidence="1">Multi-pass membrane protein</topology>
    </subcellularLocation>
</comment>
<dbReference type="InterPro" id="IPR000644">
    <property type="entry name" value="CBS_dom"/>
</dbReference>
<sequence length="469" mass="52733">MPFFLRNGTIKLNRNTQNLRGGVIMENILEYLESNRLSELKNILNEENPVDIAEHFENLSKEKTILVFRILQKDTASEVFSYLSSEKQEEIIESITDEELKRILDELFLDDTVDLIEEMPANIVDKILKNSSSETRKLINQFLKYPENSAGGVMTVEYVSFKNDMTIGQALSYFKNVGMNKEDTDICFVIDKTRHFLGIITLKQLIIVEDDVPLVDAMDTSIPTVNTLDDQEEVADLFRKYDYNSIPVVDNENRLVGLITIDDVVDVIDQENTEDFHIMAAMEPSNEEYLRESIFSLAKHRIIWLLVLMISATATGIIIRKYESVLQSVVTLAIFIPMLMDTGGNAGSQSATLIIRGLALGEIELKDIGKIVWKEFRVSILVGIVLALVNFLRIYYIDQVGFTIAMVVCFSLLITVIIAKVVGGSLPIIAKALKLDPAIMASPLITTIVDACALAIYFQLSSHFLNLVS</sequence>
<dbReference type="PANTHER" id="PTHR43773">
    <property type="entry name" value="MAGNESIUM TRANSPORTER MGTE"/>
    <property type="match status" value="1"/>
</dbReference>
<dbReference type="InterPro" id="IPR038076">
    <property type="entry name" value="MgtE_N_sf"/>
</dbReference>
<dbReference type="STRING" id="134605.HMPREF3206_00950"/>
<dbReference type="Pfam" id="PF00571">
    <property type="entry name" value="CBS"/>
    <property type="match status" value="2"/>
</dbReference>
<dbReference type="Gene3D" id="1.10.357.20">
    <property type="entry name" value="SLC41 divalent cation transporters, integral membrane domain"/>
    <property type="match status" value="1"/>
</dbReference>
<keyword evidence="8" id="KW-0129">CBS domain</keyword>
<organism evidence="11 12">
    <name type="scientific">Fusobacterium equinum</name>
    <dbReference type="NCBI Taxonomy" id="134605"/>
    <lineage>
        <taxon>Bacteria</taxon>
        <taxon>Fusobacteriati</taxon>
        <taxon>Fusobacteriota</taxon>
        <taxon>Fusobacteriia</taxon>
        <taxon>Fusobacteriales</taxon>
        <taxon>Fusobacteriaceae</taxon>
        <taxon>Fusobacterium</taxon>
    </lineage>
</organism>
<evidence type="ECO:0000313" key="11">
    <source>
        <dbReference type="EMBL" id="KXA14527.1"/>
    </source>
</evidence>
<comment type="caution">
    <text evidence="11">The sequence shown here is derived from an EMBL/GenBank/DDBJ whole genome shotgun (WGS) entry which is preliminary data.</text>
</comment>
<dbReference type="InterPro" id="IPR036739">
    <property type="entry name" value="SLC41_membr_dom_sf"/>
</dbReference>
<dbReference type="Pfam" id="PF01769">
    <property type="entry name" value="MgtE"/>
    <property type="match status" value="1"/>
</dbReference>
<keyword evidence="7 9" id="KW-0472">Membrane</keyword>
<dbReference type="GO" id="GO:0015095">
    <property type="term" value="F:magnesium ion transmembrane transporter activity"/>
    <property type="evidence" value="ECO:0007669"/>
    <property type="project" value="UniProtKB-UniRule"/>
</dbReference>
<keyword evidence="12" id="KW-1185">Reference proteome</keyword>
<evidence type="ECO:0000256" key="6">
    <source>
        <dbReference type="ARBA" id="ARBA00022989"/>
    </source>
</evidence>
<feature type="domain" description="CBS" evidence="10">
    <location>
        <begin position="154"/>
        <end position="217"/>
    </location>
</feature>
<dbReference type="InterPro" id="IPR006669">
    <property type="entry name" value="MgtE_transporter"/>
</dbReference>
<dbReference type="Pfam" id="PF03448">
    <property type="entry name" value="MgtE_N"/>
    <property type="match status" value="1"/>
</dbReference>
<keyword evidence="3 9" id="KW-0813">Transport</keyword>
<dbReference type="SUPFAM" id="SSF161093">
    <property type="entry name" value="MgtE membrane domain-like"/>
    <property type="match status" value="1"/>
</dbReference>
<dbReference type="PROSITE" id="PS51371">
    <property type="entry name" value="CBS"/>
    <property type="match status" value="2"/>
</dbReference>
<dbReference type="InterPro" id="IPR006667">
    <property type="entry name" value="SLC41_membr_dom"/>
</dbReference>
<dbReference type="SMART" id="SM00116">
    <property type="entry name" value="CBS"/>
    <property type="match status" value="2"/>
</dbReference>
<dbReference type="SMART" id="SM00924">
    <property type="entry name" value="MgtE_N"/>
    <property type="match status" value="1"/>
</dbReference>
<keyword evidence="9" id="KW-1003">Cell membrane</keyword>
<protein>
    <recommendedName>
        <fullName evidence="9">Magnesium transporter MgtE</fullName>
    </recommendedName>
</protein>
<evidence type="ECO:0000256" key="3">
    <source>
        <dbReference type="ARBA" id="ARBA00022448"/>
    </source>
</evidence>
<keyword evidence="6 9" id="KW-1133">Transmembrane helix</keyword>
<dbReference type="InterPro" id="IPR046342">
    <property type="entry name" value="CBS_dom_sf"/>
</dbReference>
<evidence type="ECO:0000256" key="7">
    <source>
        <dbReference type="ARBA" id="ARBA00023136"/>
    </source>
</evidence>
<evidence type="ECO:0000259" key="10">
    <source>
        <dbReference type="PROSITE" id="PS51371"/>
    </source>
</evidence>
<dbReference type="GO" id="GO:0005886">
    <property type="term" value="C:plasma membrane"/>
    <property type="evidence" value="ECO:0007669"/>
    <property type="project" value="UniProtKB-SubCell"/>
</dbReference>
<dbReference type="PATRIC" id="fig|134605.3.peg.945"/>
<feature type="transmembrane region" description="Helical" evidence="9">
    <location>
        <begin position="376"/>
        <end position="396"/>
    </location>
</feature>
<feature type="transmembrane region" description="Helical" evidence="9">
    <location>
        <begin position="438"/>
        <end position="460"/>
    </location>
</feature>
<proteinExistence type="inferred from homology"/>
<reference evidence="12" key="1">
    <citation type="submission" date="2016-01" db="EMBL/GenBank/DDBJ databases">
        <authorList>
            <person name="Mitreva M."/>
            <person name="Pepin K.H."/>
            <person name="Mihindukulasuriya K.A."/>
            <person name="Fulton R."/>
            <person name="Fronick C."/>
            <person name="O'Laughlin M."/>
            <person name="Miner T."/>
            <person name="Herter B."/>
            <person name="Rosa B.A."/>
            <person name="Cordes M."/>
            <person name="Tomlinson C."/>
            <person name="Wollam A."/>
            <person name="Palsikar V.B."/>
            <person name="Mardis E.R."/>
            <person name="Wilson R.K."/>
        </authorList>
    </citation>
    <scope>NUCLEOTIDE SEQUENCE [LARGE SCALE GENOMIC DNA]</scope>
    <source>
        <strain evidence="12">CMW8396</strain>
    </source>
</reference>
<evidence type="ECO:0000313" key="12">
    <source>
        <dbReference type="Proteomes" id="UP000070617"/>
    </source>
</evidence>
<feature type="transmembrane region" description="Helical" evidence="9">
    <location>
        <begin position="402"/>
        <end position="426"/>
    </location>
</feature>
<dbReference type="Proteomes" id="UP000070617">
    <property type="component" value="Unassembled WGS sequence"/>
</dbReference>